<keyword evidence="1" id="KW-1133">Transmembrane helix</keyword>
<feature type="transmembrane region" description="Helical" evidence="1">
    <location>
        <begin position="61"/>
        <end position="81"/>
    </location>
</feature>
<dbReference type="Proteomes" id="UP001305414">
    <property type="component" value="Unassembled WGS sequence"/>
</dbReference>
<proteinExistence type="predicted"/>
<reference evidence="3 4" key="1">
    <citation type="submission" date="2023-10" db="EMBL/GenBank/DDBJ databases">
        <title>Draft genome sequence of Xylaria bambusicola isolate GMP-LS, the root and basal stem rot pathogen of sugarcane in Indonesia.</title>
        <authorList>
            <person name="Selvaraj P."/>
            <person name="Muralishankar V."/>
            <person name="Muruganantham S."/>
            <person name="Sp S."/>
            <person name="Haryani S."/>
            <person name="Lau K.J.X."/>
            <person name="Naqvi N.I."/>
        </authorList>
    </citation>
    <scope>NUCLEOTIDE SEQUENCE [LARGE SCALE GENOMIC DNA]</scope>
    <source>
        <strain evidence="3">GMP-LS</strain>
    </source>
</reference>
<accession>A0AAN7UW00</accession>
<sequence length="177" mass="19327">MANLALLRVAPLLSATSYVTFTFCEDTFIRPLVHNEPSRTELRKNANRVFPGFISRFTRRGLPFIFLSYPISIATAAANLANTQPSVTFDVNGSFQARAAAALYLAGLIFSVLHFPFGPTAMSYLNPVAAAQGDEDDPQTDNTSKITKWLKLNAIRGIAADLPSWASYFAAFLLAMS</sequence>
<keyword evidence="4" id="KW-1185">Reference proteome</keyword>
<keyword evidence="1" id="KW-0812">Transmembrane</keyword>
<evidence type="ECO:0000256" key="2">
    <source>
        <dbReference type="SAM" id="SignalP"/>
    </source>
</evidence>
<evidence type="ECO:0000313" key="4">
    <source>
        <dbReference type="Proteomes" id="UP001305414"/>
    </source>
</evidence>
<keyword evidence="1" id="KW-0472">Membrane</keyword>
<feature type="transmembrane region" description="Helical" evidence="1">
    <location>
        <begin position="101"/>
        <end position="117"/>
    </location>
</feature>
<gene>
    <name evidence="3" type="ORF">RRF57_012894</name>
</gene>
<dbReference type="EMBL" id="JAWHQM010000096">
    <property type="protein sequence ID" value="KAK5637182.1"/>
    <property type="molecule type" value="Genomic_DNA"/>
</dbReference>
<evidence type="ECO:0000256" key="1">
    <source>
        <dbReference type="SAM" id="Phobius"/>
    </source>
</evidence>
<protein>
    <recommendedName>
        <fullName evidence="5">Integral membrane protein</fullName>
    </recommendedName>
</protein>
<feature type="chain" id="PRO_5042861630" description="Integral membrane protein" evidence="2">
    <location>
        <begin position="25"/>
        <end position="177"/>
    </location>
</feature>
<organism evidence="3 4">
    <name type="scientific">Xylaria bambusicola</name>
    <dbReference type="NCBI Taxonomy" id="326684"/>
    <lineage>
        <taxon>Eukaryota</taxon>
        <taxon>Fungi</taxon>
        <taxon>Dikarya</taxon>
        <taxon>Ascomycota</taxon>
        <taxon>Pezizomycotina</taxon>
        <taxon>Sordariomycetes</taxon>
        <taxon>Xylariomycetidae</taxon>
        <taxon>Xylariales</taxon>
        <taxon>Xylariaceae</taxon>
        <taxon>Xylaria</taxon>
    </lineage>
</organism>
<evidence type="ECO:0008006" key="5">
    <source>
        <dbReference type="Google" id="ProtNLM"/>
    </source>
</evidence>
<comment type="caution">
    <text evidence="3">The sequence shown here is derived from an EMBL/GenBank/DDBJ whole genome shotgun (WGS) entry which is preliminary data.</text>
</comment>
<name>A0AAN7UW00_9PEZI</name>
<feature type="transmembrane region" description="Helical" evidence="1">
    <location>
        <begin position="154"/>
        <end position="175"/>
    </location>
</feature>
<feature type="signal peptide" evidence="2">
    <location>
        <begin position="1"/>
        <end position="24"/>
    </location>
</feature>
<evidence type="ECO:0000313" key="3">
    <source>
        <dbReference type="EMBL" id="KAK5637182.1"/>
    </source>
</evidence>
<dbReference type="AlphaFoldDB" id="A0AAN7UW00"/>
<keyword evidence="2" id="KW-0732">Signal</keyword>